<feature type="domain" description="ATP-grasp" evidence="4">
    <location>
        <begin position="114"/>
        <end position="314"/>
    </location>
</feature>
<dbReference type="RefSeq" id="WP_135761335.1">
    <property type="nucleotide sequence ID" value="NZ_RQHW01000047.1"/>
</dbReference>
<dbReference type="GO" id="GO:0005524">
    <property type="term" value="F:ATP binding"/>
    <property type="evidence" value="ECO:0007669"/>
    <property type="project" value="UniProtKB-UniRule"/>
</dbReference>
<dbReference type="Gene3D" id="3.30.470.20">
    <property type="entry name" value="ATP-grasp fold, B domain"/>
    <property type="match status" value="1"/>
</dbReference>
<evidence type="ECO:0000313" key="5">
    <source>
        <dbReference type="EMBL" id="TGN18652.1"/>
    </source>
</evidence>
<reference evidence="5" key="1">
    <citation type="journal article" date="2019" name="PLoS Negl. Trop. Dis.">
        <title>Revisiting the worldwide diversity of Leptospira species in the environment.</title>
        <authorList>
            <person name="Vincent A.T."/>
            <person name="Schiettekatte O."/>
            <person name="Bourhy P."/>
            <person name="Veyrier F.J."/>
            <person name="Picardeau M."/>
        </authorList>
    </citation>
    <scope>NUCLEOTIDE SEQUENCE [LARGE SCALE GENOMIC DNA]</scope>
    <source>
        <strain evidence="5">201300427</strain>
    </source>
</reference>
<dbReference type="PANTHER" id="PTHR23132">
    <property type="entry name" value="D-ALANINE--D-ALANINE LIGASE"/>
    <property type="match status" value="1"/>
</dbReference>
<gene>
    <name evidence="5" type="ORF">EHS15_14865</name>
</gene>
<sequence length="335" mass="38239">MKTILLACDLFDEKNPRLTQEWESSESIQNLKNTILGLGYDPVILSNPKEIVHFILDFIERKNRDDLIVWNFVEGYFSRNREGYIPSLCEYLGVCHTGSDGFSQSLTLNKFQTKLLANHLGISTPKFELIGPQNSESKPASLSFPLFAKPNGEGSSLGISETNIIKNEIQFRDRIPSLLEEFGEVLLEEYIEGADLTLGVIGNHPNYEVTPIARVEYPGAVYSEEVKTKDGMPETLVFDVSEEIFRQAEKKSIHLAEIIRFSGYARIDFILKEDRLYFLEINLTPGFSNIYSSLPEVWEKSGKKYSDLIRSVLDLAEKEYKSHPRYRYGKENLSL</sequence>
<dbReference type="InterPro" id="IPR011761">
    <property type="entry name" value="ATP-grasp"/>
</dbReference>
<comment type="caution">
    <text evidence="5">The sequence shown here is derived from an EMBL/GenBank/DDBJ whole genome shotgun (WGS) entry which is preliminary data.</text>
</comment>
<dbReference type="SUPFAM" id="SSF56059">
    <property type="entry name" value="Glutathione synthetase ATP-binding domain-like"/>
    <property type="match status" value="1"/>
</dbReference>
<dbReference type="GO" id="GO:0046872">
    <property type="term" value="F:metal ion binding"/>
    <property type="evidence" value="ECO:0007669"/>
    <property type="project" value="InterPro"/>
</dbReference>
<keyword evidence="2 5" id="KW-0436">Ligase</keyword>
<keyword evidence="3" id="KW-0067">ATP-binding</keyword>
<dbReference type="InterPro" id="IPR013815">
    <property type="entry name" value="ATP_grasp_subdomain_1"/>
</dbReference>
<organism evidence="5 6">
    <name type="scientific">Leptospira idonii</name>
    <dbReference type="NCBI Taxonomy" id="1193500"/>
    <lineage>
        <taxon>Bacteria</taxon>
        <taxon>Pseudomonadati</taxon>
        <taxon>Spirochaetota</taxon>
        <taxon>Spirochaetia</taxon>
        <taxon>Leptospirales</taxon>
        <taxon>Leptospiraceae</taxon>
        <taxon>Leptospira</taxon>
    </lineage>
</organism>
<dbReference type="AlphaFoldDB" id="A0A4R9LY70"/>
<evidence type="ECO:0000259" key="4">
    <source>
        <dbReference type="PROSITE" id="PS50975"/>
    </source>
</evidence>
<protein>
    <submittedName>
        <fullName evidence="5">D-alanine--D-alanine ligase</fullName>
    </submittedName>
</protein>
<proteinExistence type="inferred from homology"/>
<dbReference type="Proteomes" id="UP000298058">
    <property type="component" value="Unassembled WGS sequence"/>
</dbReference>
<dbReference type="Pfam" id="PF07478">
    <property type="entry name" value="Dala_Dala_lig_C"/>
    <property type="match status" value="1"/>
</dbReference>
<accession>A0A4R9LY70</accession>
<dbReference type="PANTHER" id="PTHR23132:SF23">
    <property type="entry name" value="D-ALANINE--D-ALANINE LIGASE B"/>
    <property type="match status" value="1"/>
</dbReference>
<dbReference type="EMBL" id="RQHW01000047">
    <property type="protein sequence ID" value="TGN18652.1"/>
    <property type="molecule type" value="Genomic_DNA"/>
</dbReference>
<dbReference type="Gene3D" id="3.30.1490.20">
    <property type="entry name" value="ATP-grasp fold, A domain"/>
    <property type="match status" value="1"/>
</dbReference>
<keyword evidence="6" id="KW-1185">Reference proteome</keyword>
<name>A0A4R9LY70_9LEPT</name>
<dbReference type="OrthoDB" id="9813261at2"/>
<dbReference type="GO" id="GO:0008716">
    <property type="term" value="F:D-alanine-D-alanine ligase activity"/>
    <property type="evidence" value="ECO:0007669"/>
    <property type="project" value="InterPro"/>
</dbReference>
<evidence type="ECO:0000256" key="1">
    <source>
        <dbReference type="ARBA" id="ARBA00010871"/>
    </source>
</evidence>
<evidence type="ECO:0000313" key="6">
    <source>
        <dbReference type="Proteomes" id="UP000298058"/>
    </source>
</evidence>
<evidence type="ECO:0000256" key="3">
    <source>
        <dbReference type="PROSITE-ProRule" id="PRU00409"/>
    </source>
</evidence>
<keyword evidence="3" id="KW-0547">Nucleotide-binding</keyword>
<dbReference type="PROSITE" id="PS50975">
    <property type="entry name" value="ATP_GRASP"/>
    <property type="match status" value="1"/>
</dbReference>
<comment type="similarity">
    <text evidence="1">Belongs to the D-alanine--D-alanine ligase family.</text>
</comment>
<dbReference type="InterPro" id="IPR011095">
    <property type="entry name" value="Dala_Dala_lig_C"/>
</dbReference>
<evidence type="ECO:0000256" key="2">
    <source>
        <dbReference type="ARBA" id="ARBA00022598"/>
    </source>
</evidence>